<sequence length="302" mass="33834">MWLTLAFFSSLFLGLDEVAKKSALKDNAVIPVLALSILLSAALFLPLQLVSVFSPDTLLDTAFYIPPVSADAHWGILLKAAIVLGSWIFGFFATKHLPLTISSSVKASRPVFVVLGAILIFGERLNFSQWAGVIVVLTALVVLSNLDKRDGRDDREPPRRKMLWVYFLIASTLLGAASALWDKFLIVRYDRLAIQAYTCYYQSLMMIVIVLLMWYPKRKQTTPLQWRWTIFLTGFLLTVSDFLYFYALSDPEALLSVLSPIRRSGVVFTFVVGAILFHERQIKVKAAILAVVLAGTMLLYFG</sequence>
<feature type="transmembrane region" description="Helical" evidence="1">
    <location>
        <begin position="163"/>
        <end position="181"/>
    </location>
</feature>
<feature type="transmembrane region" description="Helical" evidence="1">
    <location>
        <begin position="74"/>
        <end position="93"/>
    </location>
</feature>
<keyword evidence="4" id="KW-1185">Reference proteome</keyword>
<dbReference type="EMBL" id="JACOOK010000002">
    <property type="protein sequence ID" value="MBC5616476.1"/>
    <property type="molecule type" value="Genomic_DNA"/>
</dbReference>
<feature type="domain" description="EamA" evidence="2">
    <location>
        <begin position="2"/>
        <end position="144"/>
    </location>
</feature>
<dbReference type="Gene3D" id="1.10.3730.20">
    <property type="match status" value="2"/>
</dbReference>
<dbReference type="InterPro" id="IPR037185">
    <property type="entry name" value="EmrE-like"/>
</dbReference>
<feature type="domain" description="EamA" evidence="2">
    <location>
        <begin position="163"/>
        <end position="300"/>
    </location>
</feature>
<gene>
    <name evidence="3" type="ORF">H8S08_05495</name>
</gene>
<evidence type="ECO:0000256" key="1">
    <source>
        <dbReference type="SAM" id="Phobius"/>
    </source>
</evidence>
<evidence type="ECO:0000259" key="2">
    <source>
        <dbReference type="Pfam" id="PF00892"/>
    </source>
</evidence>
<feature type="transmembrane region" description="Helical" evidence="1">
    <location>
        <begin position="29"/>
        <end position="53"/>
    </location>
</feature>
<comment type="caution">
    <text evidence="3">The sequence shown here is derived from an EMBL/GenBank/DDBJ whole genome shotgun (WGS) entry which is preliminary data.</text>
</comment>
<proteinExistence type="predicted"/>
<accession>A0ABR7CLE2</accession>
<dbReference type="SUPFAM" id="SSF103481">
    <property type="entry name" value="Multidrug resistance efflux transporter EmrE"/>
    <property type="match status" value="2"/>
</dbReference>
<feature type="transmembrane region" description="Helical" evidence="1">
    <location>
        <begin position="113"/>
        <end position="143"/>
    </location>
</feature>
<dbReference type="Proteomes" id="UP000636891">
    <property type="component" value="Unassembled WGS sequence"/>
</dbReference>
<dbReference type="InterPro" id="IPR000620">
    <property type="entry name" value="EamA_dom"/>
</dbReference>
<feature type="transmembrane region" description="Helical" evidence="1">
    <location>
        <begin position="284"/>
        <end position="301"/>
    </location>
</feature>
<reference evidence="3 4" key="1">
    <citation type="submission" date="2020-08" db="EMBL/GenBank/DDBJ databases">
        <title>Genome public.</title>
        <authorList>
            <person name="Liu C."/>
            <person name="Sun Q."/>
        </authorList>
    </citation>
    <scope>NUCLEOTIDE SEQUENCE [LARGE SCALE GENOMIC DNA]</scope>
    <source>
        <strain evidence="3 4">New-7</strain>
    </source>
</reference>
<feature type="transmembrane region" description="Helical" evidence="1">
    <location>
        <begin position="193"/>
        <end position="214"/>
    </location>
</feature>
<keyword evidence="1" id="KW-1133">Transmembrane helix</keyword>
<protein>
    <submittedName>
        <fullName evidence="3">EamA family transporter</fullName>
    </submittedName>
</protein>
<dbReference type="PANTHER" id="PTHR22911:SF137">
    <property type="entry name" value="SOLUTE CARRIER FAMILY 35 MEMBER G2-RELATED"/>
    <property type="match status" value="1"/>
</dbReference>
<dbReference type="RefSeq" id="WP_118457914.1">
    <property type="nucleotide sequence ID" value="NZ_JACOOK010000002.1"/>
</dbReference>
<name>A0ABR7CLE2_9BACT</name>
<keyword evidence="1" id="KW-0812">Transmembrane</keyword>
<keyword evidence="1" id="KW-0472">Membrane</keyword>
<feature type="transmembrane region" description="Helical" evidence="1">
    <location>
        <begin position="253"/>
        <end position="277"/>
    </location>
</feature>
<dbReference type="Pfam" id="PF00892">
    <property type="entry name" value="EamA"/>
    <property type="match status" value="2"/>
</dbReference>
<feature type="transmembrane region" description="Helical" evidence="1">
    <location>
        <begin position="226"/>
        <end position="247"/>
    </location>
</feature>
<evidence type="ECO:0000313" key="4">
    <source>
        <dbReference type="Proteomes" id="UP000636891"/>
    </source>
</evidence>
<dbReference type="PANTHER" id="PTHR22911">
    <property type="entry name" value="ACYL-MALONYL CONDENSING ENZYME-RELATED"/>
    <property type="match status" value="1"/>
</dbReference>
<organism evidence="3 4">
    <name type="scientific">Alistipes hominis</name>
    <dbReference type="NCBI Taxonomy" id="2763015"/>
    <lineage>
        <taxon>Bacteria</taxon>
        <taxon>Pseudomonadati</taxon>
        <taxon>Bacteroidota</taxon>
        <taxon>Bacteroidia</taxon>
        <taxon>Bacteroidales</taxon>
        <taxon>Rikenellaceae</taxon>
        <taxon>Alistipes</taxon>
    </lineage>
</organism>
<evidence type="ECO:0000313" key="3">
    <source>
        <dbReference type="EMBL" id="MBC5616476.1"/>
    </source>
</evidence>